<evidence type="ECO:0008006" key="3">
    <source>
        <dbReference type="Google" id="ProtNLM"/>
    </source>
</evidence>
<protein>
    <recommendedName>
        <fullName evidence="3">Ig-like domain-containing protein</fullName>
    </recommendedName>
</protein>
<keyword evidence="2" id="KW-1185">Reference proteome</keyword>
<dbReference type="EMBL" id="BLXT01000469">
    <property type="protein sequence ID" value="GFN77314.1"/>
    <property type="molecule type" value="Genomic_DNA"/>
</dbReference>
<gene>
    <name evidence="1" type="ORF">PoB_000382000</name>
</gene>
<dbReference type="AlphaFoldDB" id="A0AAV3Y2N0"/>
<evidence type="ECO:0000313" key="1">
    <source>
        <dbReference type="EMBL" id="GFN77314.1"/>
    </source>
</evidence>
<organism evidence="1 2">
    <name type="scientific">Plakobranchus ocellatus</name>
    <dbReference type="NCBI Taxonomy" id="259542"/>
    <lineage>
        <taxon>Eukaryota</taxon>
        <taxon>Metazoa</taxon>
        <taxon>Spiralia</taxon>
        <taxon>Lophotrochozoa</taxon>
        <taxon>Mollusca</taxon>
        <taxon>Gastropoda</taxon>
        <taxon>Heterobranchia</taxon>
        <taxon>Euthyneura</taxon>
        <taxon>Panpulmonata</taxon>
        <taxon>Sacoglossa</taxon>
        <taxon>Placobranchoidea</taxon>
        <taxon>Plakobranchidae</taxon>
        <taxon>Plakobranchus</taxon>
    </lineage>
</organism>
<dbReference type="Proteomes" id="UP000735302">
    <property type="component" value="Unassembled WGS sequence"/>
</dbReference>
<accession>A0AAV3Y2N0</accession>
<evidence type="ECO:0000313" key="2">
    <source>
        <dbReference type="Proteomes" id="UP000735302"/>
    </source>
</evidence>
<name>A0AAV3Y2N0_9GAST</name>
<comment type="caution">
    <text evidence="1">The sequence shown here is derived from an EMBL/GenBank/DDBJ whole genome shotgun (WGS) entry which is preliminary data.</text>
</comment>
<proteinExistence type="predicted"/>
<sequence length="89" mass="10077">MFVCSILCSRWGLIKKEALEPDGGTHVVDKSHKSLVLQDHPIALMCKLNSTSEMMTTAQWTICDLSMTMSSHNFWHKGLGRFRELSADH</sequence>
<reference evidence="1 2" key="1">
    <citation type="journal article" date="2021" name="Elife">
        <title>Chloroplast acquisition without the gene transfer in kleptoplastic sea slugs, Plakobranchus ocellatus.</title>
        <authorList>
            <person name="Maeda T."/>
            <person name="Takahashi S."/>
            <person name="Yoshida T."/>
            <person name="Shimamura S."/>
            <person name="Takaki Y."/>
            <person name="Nagai Y."/>
            <person name="Toyoda A."/>
            <person name="Suzuki Y."/>
            <person name="Arimoto A."/>
            <person name="Ishii H."/>
            <person name="Satoh N."/>
            <person name="Nishiyama T."/>
            <person name="Hasebe M."/>
            <person name="Maruyama T."/>
            <person name="Minagawa J."/>
            <person name="Obokata J."/>
            <person name="Shigenobu S."/>
        </authorList>
    </citation>
    <scope>NUCLEOTIDE SEQUENCE [LARGE SCALE GENOMIC DNA]</scope>
</reference>